<evidence type="ECO:0000256" key="1">
    <source>
        <dbReference type="SAM" id="MobiDB-lite"/>
    </source>
</evidence>
<reference evidence="2 5" key="1">
    <citation type="journal article" date="2011" name="Nature">
        <title>The Medicago genome provides insight into the evolution of rhizobial symbioses.</title>
        <authorList>
            <person name="Young N.D."/>
            <person name="Debelle F."/>
            <person name="Oldroyd G.E."/>
            <person name="Geurts R."/>
            <person name="Cannon S.B."/>
            <person name="Udvardi M.K."/>
            <person name="Benedito V.A."/>
            <person name="Mayer K.F."/>
            <person name="Gouzy J."/>
            <person name="Schoof H."/>
            <person name="Van de Peer Y."/>
            <person name="Proost S."/>
            <person name="Cook D.R."/>
            <person name="Meyers B.C."/>
            <person name="Spannagl M."/>
            <person name="Cheung F."/>
            <person name="De Mita S."/>
            <person name="Krishnakumar V."/>
            <person name="Gundlach H."/>
            <person name="Zhou S."/>
            <person name="Mudge J."/>
            <person name="Bharti A.K."/>
            <person name="Murray J.D."/>
            <person name="Naoumkina M.A."/>
            <person name="Rosen B."/>
            <person name="Silverstein K.A."/>
            <person name="Tang H."/>
            <person name="Rombauts S."/>
            <person name="Zhao P.X."/>
            <person name="Zhou P."/>
            <person name="Barbe V."/>
            <person name="Bardou P."/>
            <person name="Bechner M."/>
            <person name="Bellec A."/>
            <person name="Berger A."/>
            <person name="Berges H."/>
            <person name="Bidwell S."/>
            <person name="Bisseling T."/>
            <person name="Choisne N."/>
            <person name="Couloux A."/>
            <person name="Denny R."/>
            <person name="Deshpande S."/>
            <person name="Dai X."/>
            <person name="Doyle J.J."/>
            <person name="Dudez A.M."/>
            <person name="Farmer A.D."/>
            <person name="Fouteau S."/>
            <person name="Franken C."/>
            <person name="Gibelin C."/>
            <person name="Gish J."/>
            <person name="Goldstein S."/>
            <person name="Gonzalez A.J."/>
            <person name="Green P.J."/>
            <person name="Hallab A."/>
            <person name="Hartog M."/>
            <person name="Hua A."/>
            <person name="Humphray S.J."/>
            <person name="Jeong D.H."/>
            <person name="Jing Y."/>
            <person name="Jocker A."/>
            <person name="Kenton S.M."/>
            <person name="Kim D.J."/>
            <person name="Klee K."/>
            <person name="Lai H."/>
            <person name="Lang C."/>
            <person name="Lin S."/>
            <person name="Macmil S.L."/>
            <person name="Magdelenat G."/>
            <person name="Matthews L."/>
            <person name="McCorrison J."/>
            <person name="Monaghan E.L."/>
            <person name="Mun J.H."/>
            <person name="Najar F.Z."/>
            <person name="Nicholson C."/>
            <person name="Noirot C."/>
            <person name="O'Bleness M."/>
            <person name="Paule C.R."/>
            <person name="Poulain J."/>
            <person name="Prion F."/>
            <person name="Qin B."/>
            <person name="Qu C."/>
            <person name="Retzel E.F."/>
            <person name="Riddle C."/>
            <person name="Sallet E."/>
            <person name="Samain S."/>
            <person name="Samson N."/>
            <person name="Sanders I."/>
            <person name="Saurat O."/>
            <person name="Scarpelli C."/>
            <person name="Schiex T."/>
            <person name="Segurens B."/>
            <person name="Severin A.J."/>
            <person name="Sherrier D.J."/>
            <person name="Shi R."/>
            <person name="Sims S."/>
            <person name="Singer S.R."/>
            <person name="Sinharoy S."/>
            <person name="Sterck L."/>
            <person name="Viollet A."/>
            <person name="Wang B.B."/>
            <person name="Wang K."/>
            <person name="Wang M."/>
            <person name="Wang X."/>
            <person name="Warfsmann J."/>
            <person name="Weissenbach J."/>
            <person name="White D.D."/>
            <person name="White J.D."/>
            <person name="Wiley G.B."/>
            <person name="Wincker P."/>
            <person name="Xing Y."/>
            <person name="Yang L."/>
            <person name="Yao Z."/>
            <person name="Ying F."/>
            <person name="Zhai J."/>
            <person name="Zhou L."/>
            <person name="Zuber A."/>
            <person name="Denarie J."/>
            <person name="Dixon R.A."/>
            <person name="May G.D."/>
            <person name="Schwartz D.C."/>
            <person name="Rogers J."/>
            <person name="Quetier F."/>
            <person name="Town C.D."/>
            <person name="Roe B.A."/>
        </authorList>
    </citation>
    <scope>NUCLEOTIDE SEQUENCE [LARGE SCALE GENOMIC DNA]</scope>
    <source>
        <strain evidence="2">A17</strain>
        <strain evidence="4 5">cv. Jemalong A17</strain>
    </source>
</reference>
<proteinExistence type="predicted"/>
<dbReference type="GO" id="GO:1904659">
    <property type="term" value="P:D-glucose transmembrane transport"/>
    <property type="evidence" value="ECO:0007669"/>
    <property type="project" value="EnsemblPlants"/>
</dbReference>
<dbReference type="Gramene" id="rna3005">
    <property type="protein sequence ID" value="RHN79246.1"/>
    <property type="gene ID" value="gene3005"/>
</dbReference>
<reference evidence="3" key="4">
    <citation type="journal article" date="2018" name="Nat. Plants">
        <title>Whole-genome landscape of Medicago truncatula symbiotic genes.</title>
        <authorList>
            <person name="Pecrix Y."/>
            <person name="Gamas P."/>
            <person name="Carrere S."/>
        </authorList>
    </citation>
    <scope>NUCLEOTIDE SEQUENCE</scope>
    <source>
        <tissue evidence="3">Leaves</tissue>
    </source>
</reference>
<evidence type="ECO:0000313" key="4">
    <source>
        <dbReference type="EnsemblPlants" id="KEH41698"/>
    </source>
</evidence>
<keyword evidence="5" id="KW-1185">Reference proteome</keyword>
<dbReference type="EMBL" id="CM001217">
    <property type="protein sequence ID" value="KEH41698.1"/>
    <property type="molecule type" value="Genomic_DNA"/>
</dbReference>
<evidence type="ECO:0000313" key="3">
    <source>
        <dbReference type="EMBL" id="RHN79246.1"/>
    </source>
</evidence>
<dbReference type="HOGENOM" id="CLU_049392_0_0_1"/>
<dbReference type="OrthoDB" id="1926966at2759"/>
<reference evidence="2 5" key="2">
    <citation type="journal article" date="2014" name="BMC Genomics">
        <title>An improved genome release (version Mt4.0) for the model legume Medicago truncatula.</title>
        <authorList>
            <person name="Tang H."/>
            <person name="Krishnakumar V."/>
            <person name="Bidwell S."/>
            <person name="Rosen B."/>
            <person name="Chan A."/>
            <person name="Zhou S."/>
            <person name="Gentzbittel L."/>
            <person name="Childs K.L."/>
            <person name="Yandell M."/>
            <person name="Gundlach H."/>
            <person name="Mayer K.F."/>
            <person name="Schwartz D.C."/>
            <person name="Town C.D."/>
        </authorList>
    </citation>
    <scope>GENOME REANNOTATION</scope>
    <source>
        <strain evidence="2">A17</strain>
        <strain evidence="4 5">cv. Jemalong A17</strain>
    </source>
</reference>
<organism evidence="2 5">
    <name type="scientific">Medicago truncatula</name>
    <name type="common">Barrel medic</name>
    <name type="synonym">Medicago tribuloides</name>
    <dbReference type="NCBI Taxonomy" id="3880"/>
    <lineage>
        <taxon>Eukaryota</taxon>
        <taxon>Viridiplantae</taxon>
        <taxon>Streptophyta</taxon>
        <taxon>Embryophyta</taxon>
        <taxon>Tracheophyta</taxon>
        <taxon>Spermatophyta</taxon>
        <taxon>Magnoliopsida</taxon>
        <taxon>eudicotyledons</taxon>
        <taxon>Gunneridae</taxon>
        <taxon>Pentapetalae</taxon>
        <taxon>rosids</taxon>
        <taxon>fabids</taxon>
        <taxon>Fabales</taxon>
        <taxon>Fabaceae</taxon>
        <taxon>Papilionoideae</taxon>
        <taxon>50 kb inversion clade</taxon>
        <taxon>NPAAA clade</taxon>
        <taxon>Hologalegina</taxon>
        <taxon>IRL clade</taxon>
        <taxon>Trifolieae</taxon>
        <taxon>Medicago</taxon>
    </lineage>
</organism>
<protein>
    <submittedName>
        <fullName evidence="2 4">Uncharacterized protein</fullName>
    </submittedName>
</protein>
<feature type="region of interest" description="Disordered" evidence="1">
    <location>
        <begin position="301"/>
        <end position="327"/>
    </location>
</feature>
<accession>A0A072VJS3</accession>
<dbReference type="PANTHER" id="PTHR34285">
    <property type="entry name" value="OS08G0510800 PROTEIN"/>
    <property type="match status" value="1"/>
</dbReference>
<dbReference type="Proteomes" id="UP000265566">
    <property type="component" value="Chromosome 1"/>
</dbReference>
<reference evidence="4" key="3">
    <citation type="submission" date="2015-04" db="UniProtKB">
        <authorList>
            <consortium name="EnsemblPlants"/>
        </authorList>
    </citation>
    <scope>IDENTIFICATION</scope>
    <source>
        <strain evidence="4">cv. Jemalong A17</strain>
    </source>
</reference>
<dbReference type="PANTHER" id="PTHR34285:SF3">
    <property type="entry name" value="OS08G0510800 PROTEIN"/>
    <property type="match status" value="1"/>
</dbReference>
<dbReference type="Proteomes" id="UP000002051">
    <property type="component" value="Unassembled WGS sequence"/>
</dbReference>
<name>A0A072VJS3_MEDTR</name>
<dbReference type="AlphaFoldDB" id="A0A072VJS3"/>
<gene>
    <name evidence="4" type="primary">25483511</name>
    <name evidence="2" type="ordered locus">MTR_1g053910</name>
    <name evidence="3" type="ORF">MtrunA17_Chr1g0175161</name>
</gene>
<dbReference type="EnsemblPlants" id="KEH41698">
    <property type="protein sequence ID" value="KEH41698"/>
    <property type="gene ID" value="MTR_1g053910"/>
</dbReference>
<dbReference type="KEGG" id="mtr:25483511"/>
<dbReference type="STRING" id="3880.A0A072VJS3"/>
<sequence length="342" mass="36620">MKASLKFRDEQKKPLLRAKVPLSILGTPFQSGIVAGDSKELTLNLSTFFQSGPTLKLAYRPNDSQNPFSLIVKTGTGPFGSPMSSSMLMSCEFNLLNRNDKTGSPQPLFMLHFKPRFGDFSFKKTQSSILDVKGYAFPQNGGVLGNDDTKFEFVESPVIGGFSVGKVPSAGAIAGLFSGTEVAARTRVPIRGRAAVNFRWGVRVPAEVKGESAFGRVPFLVMDKIGVEHLPAECGNLKNLKKGKVGAAGVGVPTSADVAETCFAVKRQMEVLQAENGLLRNAVEDLRREFASVRIGGGKSFEGRKNEKKTGSDFSGYPGKSTEADASKELEKALRGATTVGA</sequence>
<evidence type="ECO:0000313" key="2">
    <source>
        <dbReference type="EMBL" id="KEH41698.1"/>
    </source>
</evidence>
<evidence type="ECO:0000313" key="5">
    <source>
        <dbReference type="Proteomes" id="UP000002051"/>
    </source>
</evidence>
<dbReference type="EMBL" id="PSQE01000001">
    <property type="protein sequence ID" value="RHN79246.1"/>
    <property type="molecule type" value="Genomic_DNA"/>
</dbReference>
<feature type="compositionally biased region" description="Basic and acidic residues" evidence="1">
    <location>
        <begin position="301"/>
        <end position="311"/>
    </location>
</feature>